<comment type="cofactor">
    <cofactor evidence="1">
        <name>Mg(2+)</name>
        <dbReference type="ChEBI" id="CHEBI:18420"/>
    </cofactor>
</comment>
<dbReference type="Pfam" id="PF02879">
    <property type="entry name" value="PGM_PMM_II"/>
    <property type="match status" value="1"/>
</dbReference>
<keyword evidence="4 7" id="KW-0479">Metal-binding</keyword>
<evidence type="ECO:0000259" key="9">
    <source>
        <dbReference type="Pfam" id="PF02878"/>
    </source>
</evidence>
<evidence type="ECO:0000256" key="7">
    <source>
        <dbReference type="RuleBase" id="RU004326"/>
    </source>
</evidence>
<dbReference type="EMBL" id="CP000513">
    <property type="protein sequence ID" value="ABQ13341.1"/>
    <property type="molecule type" value="Genomic_DNA"/>
</dbReference>
<organism evidence="12 13">
    <name type="scientific">Dichelobacter nodosus (strain VCS1703A)</name>
    <dbReference type="NCBI Taxonomy" id="246195"/>
    <lineage>
        <taxon>Bacteria</taxon>
        <taxon>Pseudomonadati</taxon>
        <taxon>Pseudomonadota</taxon>
        <taxon>Gammaproteobacteria</taxon>
        <taxon>Cardiobacteriales</taxon>
        <taxon>Cardiobacteriaceae</taxon>
        <taxon>Dichelobacter</taxon>
    </lineage>
</organism>
<dbReference type="GO" id="GO:0000287">
    <property type="term" value="F:magnesium ion binding"/>
    <property type="evidence" value="ECO:0007669"/>
    <property type="project" value="InterPro"/>
</dbReference>
<sequence>MSTLIEQAQAWLAQDPDSETRAELQAFIDANDEAELKRRFEGRLQFGTAGLRGRLQAGPNGMNRVLVAQAAAGLARYLGAGKKVVIGYDGRKHSRRFAKDTAEILQASGIEAYLMPDLRPTPVLAFALRVYQADAGVMVTASHNPAEDNGYKVYLGGEHRGAQIVPPADADIAAEIDYVAQHLRVNELPRDIHYHLIPMSVIDQYIERTAAVFQSKPVLMNYVYTAMHGVGTETLLDTLHAVGLTQPQLVETQAQPDANFPTVAFPNPEEKGALDLAIELAKKVNAEFIIANDPDADRLAVALPSSEGVWERLHGNMVGLYLAWHLAQRAQAQGKKGVFACSLVSSPLLKKIAAAYDMTYQETPTGFKWIGRIEGLIFGFEEALGYLVDADKVADKDGISAAIAFLDLMATLKAQGKTFLDYMQAFQAQFGAFHSQQISIRIEDNEKINRIINVLREKPFEKVGDYRVMHYCDHLKTAMASNMLVFELVDGHRVIVRPSGTEPKLKIYLDTFADNQKTAAEIAAQLAMNIEQFLKMTN</sequence>
<feature type="domain" description="Alpha-D-phosphohexomutase alpha/beta/alpha" evidence="11">
    <location>
        <begin position="315"/>
        <end position="425"/>
    </location>
</feature>
<gene>
    <name evidence="12" type="ordered locus">DNO_0907</name>
</gene>
<feature type="domain" description="Alpha-D-phosphohexomutase C-terminal" evidence="8">
    <location>
        <begin position="480"/>
        <end position="527"/>
    </location>
</feature>
<dbReference type="PANTHER" id="PTHR45745">
    <property type="entry name" value="PHOSPHOMANNOMUTASE 45A"/>
    <property type="match status" value="1"/>
</dbReference>
<keyword evidence="3" id="KW-0597">Phosphoprotein</keyword>
<dbReference type="Gene3D" id="3.30.310.50">
    <property type="entry name" value="Alpha-D-phosphohexomutase, C-terminal domain"/>
    <property type="match status" value="1"/>
</dbReference>
<evidence type="ECO:0000256" key="6">
    <source>
        <dbReference type="ARBA" id="ARBA00023235"/>
    </source>
</evidence>
<reference evidence="12 13" key="1">
    <citation type="journal article" date="2007" name="Nat. Biotechnol.">
        <title>Genome sequence and identification of candidate vaccine antigens from the animal pathogen Dichelobacter nodosus.</title>
        <authorList>
            <person name="Myers G.S."/>
            <person name="Parker D."/>
            <person name="Al-Hasani K."/>
            <person name="Kennan R.M."/>
            <person name="Seemann T."/>
            <person name="Ren Q."/>
            <person name="Badger J.H."/>
            <person name="Selengut J.D."/>
            <person name="Deboy R.T."/>
            <person name="Tettelin H."/>
            <person name="Boyce J.D."/>
            <person name="McCarl V.P."/>
            <person name="Han X."/>
            <person name="Nelson W.C."/>
            <person name="Madupu R."/>
            <person name="Mohamoud Y."/>
            <person name="Holley T."/>
            <person name="Fedorova N."/>
            <person name="Khouri H."/>
            <person name="Bottomley S.P."/>
            <person name="Whittington R.J."/>
            <person name="Adler B."/>
            <person name="Songer J.G."/>
            <person name="Rood J.I."/>
            <person name="Paulsen I.T."/>
        </authorList>
    </citation>
    <scope>NUCLEOTIDE SEQUENCE [LARGE SCALE GENOMIC DNA]</scope>
    <source>
        <strain evidence="12 13">VCS1703A</strain>
    </source>
</reference>
<dbReference type="Proteomes" id="UP000000248">
    <property type="component" value="Chromosome"/>
</dbReference>
<name>A5EY87_DICNV</name>
<dbReference type="KEGG" id="dno:DNO_0907"/>
<evidence type="ECO:0000313" key="13">
    <source>
        <dbReference type="Proteomes" id="UP000000248"/>
    </source>
</evidence>
<evidence type="ECO:0000256" key="3">
    <source>
        <dbReference type="ARBA" id="ARBA00022553"/>
    </source>
</evidence>
<feature type="domain" description="Alpha-D-phosphohexomutase alpha/beta/alpha" evidence="9">
    <location>
        <begin position="44"/>
        <end position="177"/>
    </location>
</feature>
<dbReference type="InterPro" id="IPR005843">
    <property type="entry name" value="A-D-PHexomutase_C"/>
</dbReference>
<dbReference type="InterPro" id="IPR016055">
    <property type="entry name" value="A-D-PHexomutase_a/b/a-I/II/III"/>
</dbReference>
<keyword evidence="13" id="KW-1185">Reference proteome</keyword>
<evidence type="ECO:0000313" key="12">
    <source>
        <dbReference type="EMBL" id="ABQ13341.1"/>
    </source>
</evidence>
<dbReference type="GO" id="GO:0005975">
    <property type="term" value="P:carbohydrate metabolic process"/>
    <property type="evidence" value="ECO:0007669"/>
    <property type="project" value="InterPro"/>
</dbReference>
<dbReference type="Gene3D" id="3.40.120.10">
    <property type="entry name" value="Alpha-D-Glucose-1,6-Bisphosphate, subunit A, domain 3"/>
    <property type="match status" value="3"/>
</dbReference>
<dbReference type="InterPro" id="IPR005846">
    <property type="entry name" value="A-D-PHexomutase_a/b/a-III"/>
</dbReference>
<evidence type="ECO:0000259" key="11">
    <source>
        <dbReference type="Pfam" id="PF02880"/>
    </source>
</evidence>
<dbReference type="AlphaFoldDB" id="A5EY87"/>
<dbReference type="PANTHER" id="PTHR45745:SF1">
    <property type="entry name" value="PHOSPHOGLUCOMUTASE 2B-RELATED"/>
    <property type="match status" value="1"/>
</dbReference>
<keyword evidence="5 7" id="KW-0460">Magnesium</keyword>
<accession>A5EY87</accession>
<comment type="similarity">
    <text evidence="2 7">Belongs to the phosphohexose mutase family.</text>
</comment>
<evidence type="ECO:0000259" key="8">
    <source>
        <dbReference type="Pfam" id="PF00408"/>
    </source>
</evidence>
<evidence type="ECO:0000256" key="5">
    <source>
        <dbReference type="ARBA" id="ARBA00022842"/>
    </source>
</evidence>
<dbReference type="OrthoDB" id="9806956at2"/>
<keyword evidence="6" id="KW-0413">Isomerase</keyword>
<dbReference type="PROSITE" id="PS00710">
    <property type="entry name" value="PGM_PMM"/>
    <property type="match status" value="1"/>
</dbReference>
<evidence type="ECO:0000259" key="10">
    <source>
        <dbReference type="Pfam" id="PF02879"/>
    </source>
</evidence>
<dbReference type="InterPro" id="IPR005845">
    <property type="entry name" value="A-D-PHexomutase_a/b/a-II"/>
</dbReference>
<proteinExistence type="inferred from homology"/>
<dbReference type="Pfam" id="PF02880">
    <property type="entry name" value="PGM_PMM_III"/>
    <property type="match status" value="1"/>
</dbReference>
<dbReference type="HOGENOM" id="CLU_016950_0_2_6"/>
<dbReference type="SUPFAM" id="SSF55957">
    <property type="entry name" value="Phosphoglucomutase, C-terminal domain"/>
    <property type="match status" value="1"/>
</dbReference>
<dbReference type="Pfam" id="PF00408">
    <property type="entry name" value="PGM_PMM_IV"/>
    <property type="match status" value="1"/>
</dbReference>
<dbReference type="SUPFAM" id="SSF53738">
    <property type="entry name" value="Phosphoglucomutase, first 3 domains"/>
    <property type="match status" value="3"/>
</dbReference>
<feature type="domain" description="Alpha-D-phosphohexomutase alpha/beta/alpha" evidence="10">
    <location>
        <begin position="204"/>
        <end position="302"/>
    </location>
</feature>
<dbReference type="Pfam" id="PF02878">
    <property type="entry name" value="PGM_PMM_I"/>
    <property type="match status" value="1"/>
</dbReference>
<dbReference type="InterPro" id="IPR005844">
    <property type="entry name" value="A-D-PHexomutase_a/b/a-I"/>
</dbReference>
<dbReference type="InterPro" id="IPR036900">
    <property type="entry name" value="A-D-PHexomutase_C_sf"/>
</dbReference>
<evidence type="ECO:0000256" key="4">
    <source>
        <dbReference type="ARBA" id="ARBA00022723"/>
    </source>
</evidence>
<evidence type="ECO:0000256" key="1">
    <source>
        <dbReference type="ARBA" id="ARBA00001946"/>
    </source>
</evidence>
<dbReference type="CDD" id="cd05799">
    <property type="entry name" value="PGM2"/>
    <property type="match status" value="1"/>
</dbReference>
<evidence type="ECO:0000256" key="2">
    <source>
        <dbReference type="ARBA" id="ARBA00010231"/>
    </source>
</evidence>
<dbReference type="GO" id="GO:0006166">
    <property type="term" value="P:purine ribonucleoside salvage"/>
    <property type="evidence" value="ECO:0007669"/>
    <property type="project" value="TreeGrafter"/>
</dbReference>
<dbReference type="RefSeq" id="WP_012031223.1">
    <property type="nucleotide sequence ID" value="NC_009446.1"/>
</dbReference>
<protein>
    <submittedName>
        <fullName evidence="12">Phosphoglucomutase/phosphomannomutase</fullName>
    </submittedName>
</protein>
<dbReference type="STRING" id="246195.DNO_0907"/>
<dbReference type="eggNOG" id="COG1109">
    <property type="taxonomic scope" value="Bacteria"/>
</dbReference>
<dbReference type="GO" id="GO:0008973">
    <property type="term" value="F:phosphopentomutase activity"/>
    <property type="evidence" value="ECO:0007669"/>
    <property type="project" value="TreeGrafter"/>
</dbReference>
<dbReference type="InterPro" id="IPR016066">
    <property type="entry name" value="A-D-PHexomutase_CS"/>
</dbReference>